<dbReference type="EMBL" id="PZZN01000001">
    <property type="protein sequence ID" value="PTM47850.1"/>
    <property type="molecule type" value="Genomic_DNA"/>
</dbReference>
<accession>A0A2T4YVL3</accession>
<evidence type="ECO:0000313" key="2">
    <source>
        <dbReference type="EMBL" id="PTM47850.1"/>
    </source>
</evidence>
<dbReference type="RefSeq" id="WP_236559206.1">
    <property type="nucleotide sequence ID" value="NZ_JASPFM010000001.1"/>
</dbReference>
<name>A0A2T4YVL3_9SPHN</name>
<organism evidence="2 3">
    <name type="scientific">Sphingomonas aerolata</name>
    <dbReference type="NCBI Taxonomy" id="185951"/>
    <lineage>
        <taxon>Bacteria</taxon>
        <taxon>Pseudomonadati</taxon>
        <taxon>Pseudomonadota</taxon>
        <taxon>Alphaproteobacteria</taxon>
        <taxon>Sphingomonadales</taxon>
        <taxon>Sphingomonadaceae</taxon>
        <taxon>Sphingomonas</taxon>
    </lineage>
</organism>
<protein>
    <submittedName>
        <fullName evidence="2">Uncharacterized protein</fullName>
    </submittedName>
</protein>
<keyword evidence="1" id="KW-0812">Transmembrane</keyword>
<dbReference type="Proteomes" id="UP000240996">
    <property type="component" value="Unassembled WGS sequence"/>
</dbReference>
<sequence>MGGLHAYLCAMGSFSRFSPVRAYRDLRLFLRGRQPYELGFLALAMLVTGFLIYAFSKDSYAEREYRPNIVYVEQWPADRTDAQIVAQQKIDAPIKAARLAEQKKREEETRASFKRMDDKLKALGI</sequence>
<feature type="transmembrane region" description="Helical" evidence="1">
    <location>
        <begin position="38"/>
        <end position="56"/>
    </location>
</feature>
<gene>
    <name evidence="2" type="ORF">C8J24_1254</name>
</gene>
<reference evidence="2 3" key="1">
    <citation type="submission" date="2018-04" db="EMBL/GenBank/DDBJ databases">
        <title>Genomic Encyclopedia of Type Strains, Phase III (KMG-III): the genomes of soil and plant-associated and newly described type strains.</title>
        <authorList>
            <person name="Whitman W."/>
        </authorList>
    </citation>
    <scope>NUCLEOTIDE SEQUENCE [LARGE SCALE GENOMIC DNA]</scope>
    <source>
        <strain evidence="2 3">NW12</strain>
    </source>
</reference>
<keyword evidence="3" id="KW-1185">Reference proteome</keyword>
<evidence type="ECO:0000313" key="3">
    <source>
        <dbReference type="Proteomes" id="UP000240996"/>
    </source>
</evidence>
<comment type="caution">
    <text evidence="2">The sequence shown here is derived from an EMBL/GenBank/DDBJ whole genome shotgun (WGS) entry which is preliminary data.</text>
</comment>
<proteinExistence type="predicted"/>
<dbReference type="AlphaFoldDB" id="A0A2T4YVL3"/>
<evidence type="ECO:0000256" key="1">
    <source>
        <dbReference type="SAM" id="Phobius"/>
    </source>
</evidence>
<keyword evidence="1" id="KW-1133">Transmembrane helix</keyword>
<keyword evidence="1" id="KW-0472">Membrane</keyword>